<organism evidence="8 9">
    <name type="scientific">Marisediminicola antarctica</name>
    <dbReference type="NCBI Taxonomy" id="674079"/>
    <lineage>
        <taxon>Bacteria</taxon>
        <taxon>Bacillati</taxon>
        <taxon>Actinomycetota</taxon>
        <taxon>Actinomycetes</taxon>
        <taxon>Micrococcales</taxon>
        <taxon>Microbacteriaceae</taxon>
        <taxon>Marisediminicola</taxon>
    </lineage>
</organism>
<evidence type="ECO:0000256" key="3">
    <source>
        <dbReference type="ARBA" id="ARBA00023012"/>
    </source>
</evidence>
<dbReference type="KEGG" id="mant:BHD05_03230"/>
<dbReference type="Pfam" id="PF04024">
    <property type="entry name" value="PspC"/>
    <property type="match status" value="1"/>
</dbReference>
<keyword evidence="2" id="KW-0418">Kinase</keyword>
<evidence type="ECO:0000313" key="8">
    <source>
        <dbReference type="EMBL" id="QHO68797.1"/>
    </source>
</evidence>
<dbReference type="RefSeq" id="WP_161885156.1">
    <property type="nucleotide sequence ID" value="NZ_CP017146.1"/>
</dbReference>
<sequence>MTQTPPAPESAPAPAMRRPRAAVLGGVCAGLADHLGVPVGRMRLLAIVLTFLGGAGALLYLWLWALTPLEIPAGGGAAVHRSFPAGGGVAVHRSFPAAPVLLGLAGVSALASLVIAVGEPGADPAVEVLLTMAFAGGAVTWSLLFDRHDPRRSDRYGFQVRTASAALLLLTAVLLLLTDPRAQTAVLSVVMIIAGIGVLVAPHVVRLWTELLAERSTRFRQEGRAEVAAHLHDSVLQTLALIQNRAGASSEIARIARAQERELRDWLFAGTTPSDADFAAELREAASELELEHPVRFEVVTVGDFTDRSFPAVLAAAREAMLNAARHVGGDVSVYVELSASAIDVFVRDRGAGFDVSSVPDGRLGVRESIVGRMARHGGRASVVSSDSGTEVRLHLPLGGAQSAAGPPAVQVAAPPAAQVPQPVPAHHVAGGAQQVPAHPAAVQPAASILPANQPTPGGSA</sequence>
<dbReference type="InterPro" id="IPR007168">
    <property type="entry name" value="Phageshock_PspC_N"/>
</dbReference>
<keyword evidence="1" id="KW-0808">Transferase</keyword>
<dbReference type="EMBL" id="CP017146">
    <property type="protein sequence ID" value="QHO68797.1"/>
    <property type="molecule type" value="Genomic_DNA"/>
</dbReference>
<reference evidence="8 9" key="1">
    <citation type="submission" date="2016-09" db="EMBL/GenBank/DDBJ databases">
        <title>Complete genome sequence of microbes from the polar regions.</title>
        <authorList>
            <person name="Liao L."/>
            <person name="Chen B."/>
        </authorList>
    </citation>
    <scope>NUCLEOTIDE SEQUENCE [LARGE SCALE GENOMIC DNA]</scope>
    <source>
        <strain evidence="8 9">ZS314</strain>
    </source>
</reference>
<proteinExistence type="predicted"/>
<evidence type="ECO:0000259" key="6">
    <source>
        <dbReference type="Pfam" id="PF02518"/>
    </source>
</evidence>
<dbReference type="GO" id="GO:0016301">
    <property type="term" value="F:kinase activity"/>
    <property type="evidence" value="ECO:0007669"/>
    <property type="project" value="UniProtKB-KW"/>
</dbReference>
<evidence type="ECO:0000259" key="7">
    <source>
        <dbReference type="Pfam" id="PF04024"/>
    </source>
</evidence>
<dbReference type="Proteomes" id="UP000464507">
    <property type="component" value="Chromosome"/>
</dbReference>
<evidence type="ECO:0000256" key="1">
    <source>
        <dbReference type="ARBA" id="ARBA00022679"/>
    </source>
</evidence>
<feature type="domain" description="Histidine kinase/HSP90-like ATPase" evidence="6">
    <location>
        <begin position="316"/>
        <end position="398"/>
    </location>
</feature>
<dbReference type="Gene3D" id="3.30.565.10">
    <property type="entry name" value="Histidine kinase-like ATPase, C-terminal domain"/>
    <property type="match status" value="1"/>
</dbReference>
<feature type="region of interest" description="Disordered" evidence="4">
    <location>
        <begin position="416"/>
        <end position="441"/>
    </location>
</feature>
<dbReference type="AlphaFoldDB" id="A0A7L5AF65"/>
<evidence type="ECO:0000256" key="4">
    <source>
        <dbReference type="SAM" id="MobiDB-lite"/>
    </source>
</evidence>
<evidence type="ECO:0000256" key="5">
    <source>
        <dbReference type="SAM" id="Phobius"/>
    </source>
</evidence>
<keyword evidence="5" id="KW-0812">Transmembrane</keyword>
<dbReference type="InterPro" id="IPR036890">
    <property type="entry name" value="HATPase_C_sf"/>
</dbReference>
<feature type="domain" description="Phage shock protein PspC N-terminal" evidence="7">
    <location>
        <begin position="16"/>
        <end position="69"/>
    </location>
</feature>
<keyword evidence="3" id="KW-0902">Two-component regulatory system</keyword>
<dbReference type="InterPro" id="IPR003594">
    <property type="entry name" value="HATPase_dom"/>
</dbReference>
<feature type="transmembrane region" description="Helical" evidence="5">
    <location>
        <begin position="97"/>
        <end position="118"/>
    </location>
</feature>
<evidence type="ECO:0008006" key="10">
    <source>
        <dbReference type="Google" id="ProtNLM"/>
    </source>
</evidence>
<dbReference type="GO" id="GO:0000160">
    <property type="term" value="P:phosphorelay signal transduction system"/>
    <property type="evidence" value="ECO:0007669"/>
    <property type="project" value="UniProtKB-KW"/>
</dbReference>
<dbReference type="InterPro" id="IPR050482">
    <property type="entry name" value="Sensor_HK_TwoCompSys"/>
</dbReference>
<dbReference type="OrthoDB" id="3534856at2"/>
<keyword evidence="5" id="KW-1133">Transmembrane helix</keyword>
<dbReference type="PANTHER" id="PTHR24421">
    <property type="entry name" value="NITRATE/NITRITE SENSOR PROTEIN NARX-RELATED"/>
    <property type="match status" value="1"/>
</dbReference>
<feature type="transmembrane region" description="Helical" evidence="5">
    <location>
        <begin position="184"/>
        <end position="205"/>
    </location>
</feature>
<name>A0A7L5AF65_9MICO</name>
<keyword evidence="9" id="KW-1185">Reference proteome</keyword>
<dbReference type="PANTHER" id="PTHR24421:SF61">
    <property type="entry name" value="OXYGEN SENSOR HISTIDINE KINASE NREB"/>
    <property type="match status" value="1"/>
</dbReference>
<accession>A0A7L5AF65</accession>
<dbReference type="SUPFAM" id="SSF55874">
    <property type="entry name" value="ATPase domain of HSP90 chaperone/DNA topoisomerase II/histidine kinase"/>
    <property type="match status" value="1"/>
</dbReference>
<evidence type="ECO:0000256" key="2">
    <source>
        <dbReference type="ARBA" id="ARBA00022777"/>
    </source>
</evidence>
<feature type="transmembrane region" description="Helical" evidence="5">
    <location>
        <begin position="125"/>
        <end position="144"/>
    </location>
</feature>
<dbReference type="Pfam" id="PF02518">
    <property type="entry name" value="HATPase_c"/>
    <property type="match status" value="1"/>
</dbReference>
<feature type="transmembrane region" description="Helical" evidence="5">
    <location>
        <begin position="156"/>
        <end position="177"/>
    </location>
</feature>
<evidence type="ECO:0000313" key="9">
    <source>
        <dbReference type="Proteomes" id="UP000464507"/>
    </source>
</evidence>
<gene>
    <name evidence="8" type="ORF">BHD05_03230</name>
</gene>
<feature type="transmembrane region" description="Helical" evidence="5">
    <location>
        <begin position="44"/>
        <end position="65"/>
    </location>
</feature>
<protein>
    <recommendedName>
        <fullName evidence="10">Histidine kinase</fullName>
    </recommendedName>
</protein>
<keyword evidence="5" id="KW-0472">Membrane</keyword>